<proteinExistence type="predicted"/>
<dbReference type="RefSeq" id="WP_215822439.1">
    <property type="nucleotide sequence ID" value="NZ_JAGSOY010000170.1"/>
</dbReference>
<keyword evidence="2" id="KW-1185">Reference proteome</keyword>
<comment type="caution">
    <text evidence="1">The sequence shown here is derived from an EMBL/GenBank/DDBJ whole genome shotgun (WGS) entry which is preliminary data.</text>
</comment>
<organism evidence="1 2">
    <name type="scientific">Zooshikella harenae</name>
    <dbReference type="NCBI Taxonomy" id="2827238"/>
    <lineage>
        <taxon>Bacteria</taxon>
        <taxon>Pseudomonadati</taxon>
        <taxon>Pseudomonadota</taxon>
        <taxon>Gammaproteobacteria</taxon>
        <taxon>Oceanospirillales</taxon>
        <taxon>Zooshikellaceae</taxon>
        <taxon>Zooshikella</taxon>
    </lineage>
</organism>
<sequence>LVGKEFDNTYASGRLMDEFVKDMILLYKKPDQVRYWEFADLALEAKKPEMVKEILDKIKNDQVLQNKLMKRFNITDKIKFKKFTKQRLVKIVNELMRKI</sequence>
<protein>
    <submittedName>
        <fullName evidence="1">Uncharacterized protein</fullName>
    </submittedName>
</protein>
<gene>
    <name evidence="1" type="ORF">KCG35_24285</name>
</gene>
<dbReference type="EMBL" id="JAGSOY010000170">
    <property type="protein sequence ID" value="MBU2714171.1"/>
    <property type="molecule type" value="Genomic_DNA"/>
</dbReference>
<dbReference type="Proteomes" id="UP000690515">
    <property type="component" value="Unassembled WGS sequence"/>
</dbReference>
<accession>A0ABS5ZJB3</accession>
<evidence type="ECO:0000313" key="2">
    <source>
        <dbReference type="Proteomes" id="UP000690515"/>
    </source>
</evidence>
<feature type="non-terminal residue" evidence="1">
    <location>
        <position position="1"/>
    </location>
</feature>
<evidence type="ECO:0000313" key="1">
    <source>
        <dbReference type="EMBL" id="MBU2714171.1"/>
    </source>
</evidence>
<name>A0ABS5ZJB3_9GAMM</name>
<reference evidence="1 2" key="1">
    <citation type="submission" date="2021-04" db="EMBL/GenBank/DDBJ databases">
        <authorList>
            <person name="Pira H."/>
            <person name="Risdian C."/>
            <person name="Wink J."/>
        </authorList>
    </citation>
    <scope>NUCLEOTIDE SEQUENCE [LARGE SCALE GENOMIC DNA]</scope>
    <source>
        <strain evidence="1 2">WH53</strain>
    </source>
</reference>